<dbReference type="OrthoDB" id="288942at2759"/>
<evidence type="ECO:0000259" key="1">
    <source>
        <dbReference type="Pfam" id="PF13013"/>
    </source>
</evidence>
<sequence>MDNEDAQEVVRLNHENHSASPFFTVLPGEIRNAIYRFCVDGEEIFLTQNSRHSEELPWERKECGRALTQTCQKIRTEFAPFYKRRSGPSCHSRGPLVGSLVIAFELFGHEYHPHSLPTPIDITHIVRLRRKLPGFGLIIDRRTDRWAKRKVDGVRPPSADLQCPEDDMQKITMNCQNMNRLQFPFYCWRERALS</sequence>
<dbReference type="Proteomes" id="UP000799424">
    <property type="component" value="Unassembled WGS sequence"/>
</dbReference>
<evidence type="ECO:0000313" key="2">
    <source>
        <dbReference type="EMBL" id="KAF2824095.1"/>
    </source>
</evidence>
<feature type="domain" description="F-box" evidence="1">
    <location>
        <begin position="26"/>
        <end position="81"/>
    </location>
</feature>
<dbReference type="Pfam" id="PF13013">
    <property type="entry name" value="F-box-like_2"/>
    <property type="match status" value="1"/>
</dbReference>
<evidence type="ECO:0000313" key="3">
    <source>
        <dbReference type="Proteomes" id="UP000799424"/>
    </source>
</evidence>
<dbReference type="InterPro" id="IPR001810">
    <property type="entry name" value="F-box_dom"/>
</dbReference>
<dbReference type="AlphaFoldDB" id="A0A6A6ZUU9"/>
<protein>
    <recommendedName>
        <fullName evidence="1">F-box domain-containing protein</fullName>
    </recommendedName>
</protein>
<dbReference type="EMBL" id="MU006230">
    <property type="protein sequence ID" value="KAF2824095.1"/>
    <property type="molecule type" value="Genomic_DNA"/>
</dbReference>
<reference evidence="2" key="1">
    <citation type="journal article" date="2020" name="Stud. Mycol.">
        <title>101 Dothideomycetes genomes: a test case for predicting lifestyles and emergence of pathogens.</title>
        <authorList>
            <person name="Haridas S."/>
            <person name="Albert R."/>
            <person name="Binder M."/>
            <person name="Bloem J."/>
            <person name="Labutti K."/>
            <person name="Salamov A."/>
            <person name="Andreopoulos B."/>
            <person name="Baker S."/>
            <person name="Barry K."/>
            <person name="Bills G."/>
            <person name="Bluhm B."/>
            <person name="Cannon C."/>
            <person name="Castanera R."/>
            <person name="Culley D."/>
            <person name="Daum C."/>
            <person name="Ezra D."/>
            <person name="Gonzalez J."/>
            <person name="Henrissat B."/>
            <person name="Kuo A."/>
            <person name="Liang C."/>
            <person name="Lipzen A."/>
            <person name="Lutzoni F."/>
            <person name="Magnuson J."/>
            <person name="Mondo S."/>
            <person name="Nolan M."/>
            <person name="Ohm R."/>
            <person name="Pangilinan J."/>
            <person name="Park H.-J."/>
            <person name="Ramirez L."/>
            <person name="Alfaro M."/>
            <person name="Sun H."/>
            <person name="Tritt A."/>
            <person name="Yoshinaga Y."/>
            <person name="Zwiers L.-H."/>
            <person name="Turgeon B."/>
            <person name="Goodwin S."/>
            <person name="Spatafora J."/>
            <person name="Crous P."/>
            <person name="Grigoriev I."/>
        </authorList>
    </citation>
    <scope>NUCLEOTIDE SEQUENCE</scope>
    <source>
        <strain evidence="2">CBS 113818</strain>
    </source>
</reference>
<keyword evidence="3" id="KW-1185">Reference proteome</keyword>
<organism evidence="2 3">
    <name type="scientific">Ophiobolus disseminans</name>
    <dbReference type="NCBI Taxonomy" id="1469910"/>
    <lineage>
        <taxon>Eukaryota</taxon>
        <taxon>Fungi</taxon>
        <taxon>Dikarya</taxon>
        <taxon>Ascomycota</taxon>
        <taxon>Pezizomycotina</taxon>
        <taxon>Dothideomycetes</taxon>
        <taxon>Pleosporomycetidae</taxon>
        <taxon>Pleosporales</taxon>
        <taxon>Pleosporineae</taxon>
        <taxon>Phaeosphaeriaceae</taxon>
        <taxon>Ophiobolus</taxon>
    </lineage>
</organism>
<proteinExistence type="predicted"/>
<accession>A0A6A6ZUU9</accession>
<gene>
    <name evidence="2" type="ORF">CC86DRAFT_383794</name>
</gene>
<name>A0A6A6ZUU9_9PLEO</name>